<sequence length="213" mass="23969">MLMSSCLVVFMVMNVDGATMNSSCPVITPRKLDWKALDGFWYLAAVATKDLEVKGDCAMVLFDHQNITDVSISWITNNTASYYNGTVSLKQNPKTNASADLLQVDYNDNKTETYSFLDVNYEHYAVMFACYDNEDGASSTYEIWKLTRTPHLKDTDAVQLDQAVANYTLQNTEFYTFNNTEDTCRLGNNGHQLDTSSLVLTSAAALALFRRMY</sequence>
<keyword evidence="4" id="KW-1185">Reference proteome</keyword>
<gene>
    <name evidence="2" type="ORF">APLA_LOCUS11879</name>
    <name evidence="3" type="ORF">APLA_LOCUS12867</name>
</gene>
<protein>
    <submittedName>
        <fullName evidence="3">Uncharacterized protein</fullName>
    </submittedName>
</protein>
<name>A0A8S1AVW1_ARCPL</name>
<evidence type="ECO:0000256" key="1">
    <source>
        <dbReference type="SAM" id="SignalP"/>
    </source>
</evidence>
<feature type="chain" id="PRO_5036434372" evidence="1">
    <location>
        <begin position="18"/>
        <end position="213"/>
    </location>
</feature>
<dbReference type="Gene3D" id="2.40.128.20">
    <property type="match status" value="1"/>
</dbReference>
<dbReference type="AlphaFoldDB" id="A0A8S1AVW1"/>
<dbReference type="Proteomes" id="UP000494256">
    <property type="component" value="Unassembled WGS sequence"/>
</dbReference>
<evidence type="ECO:0000313" key="5">
    <source>
        <dbReference type="Proteomes" id="UP000494256"/>
    </source>
</evidence>
<reference evidence="4 5" key="1">
    <citation type="submission" date="2020-04" db="EMBL/GenBank/DDBJ databases">
        <authorList>
            <person name="Wallbank WR R."/>
            <person name="Pardo Diaz C."/>
            <person name="Kozak K."/>
            <person name="Martin S."/>
            <person name="Jiggins C."/>
            <person name="Moest M."/>
            <person name="Warren A I."/>
            <person name="Byers J.R.P. K."/>
            <person name="Montejo-Kovacevich G."/>
            <person name="Yen C E."/>
        </authorList>
    </citation>
    <scope>NUCLEOTIDE SEQUENCE [LARGE SCALE GENOMIC DNA]</scope>
</reference>
<organism evidence="3 5">
    <name type="scientific">Arctia plantaginis</name>
    <name type="common">Wood tiger moth</name>
    <name type="synonym">Phalaena plantaginis</name>
    <dbReference type="NCBI Taxonomy" id="874455"/>
    <lineage>
        <taxon>Eukaryota</taxon>
        <taxon>Metazoa</taxon>
        <taxon>Ecdysozoa</taxon>
        <taxon>Arthropoda</taxon>
        <taxon>Hexapoda</taxon>
        <taxon>Insecta</taxon>
        <taxon>Pterygota</taxon>
        <taxon>Neoptera</taxon>
        <taxon>Endopterygota</taxon>
        <taxon>Lepidoptera</taxon>
        <taxon>Glossata</taxon>
        <taxon>Ditrysia</taxon>
        <taxon>Noctuoidea</taxon>
        <taxon>Erebidae</taxon>
        <taxon>Arctiinae</taxon>
        <taxon>Arctia</taxon>
    </lineage>
</organism>
<evidence type="ECO:0000313" key="3">
    <source>
        <dbReference type="EMBL" id="CAB3249414.1"/>
    </source>
</evidence>
<dbReference type="SUPFAM" id="SSF50814">
    <property type="entry name" value="Lipocalins"/>
    <property type="match status" value="1"/>
</dbReference>
<dbReference type="EMBL" id="CADEBC010000535">
    <property type="protein sequence ID" value="CAB3248815.1"/>
    <property type="molecule type" value="Genomic_DNA"/>
</dbReference>
<accession>A0A8S1AVW1</accession>
<proteinExistence type="predicted"/>
<feature type="signal peptide" evidence="1">
    <location>
        <begin position="1"/>
        <end position="17"/>
    </location>
</feature>
<dbReference type="InterPro" id="IPR012674">
    <property type="entry name" value="Calycin"/>
</dbReference>
<dbReference type="Proteomes" id="UP000494106">
    <property type="component" value="Unassembled WGS sequence"/>
</dbReference>
<dbReference type="EMBL" id="CADEBD010000344">
    <property type="protein sequence ID" value="CAB3249414.1"/>
    <property type="molecule type" value="Genomic_DNA"/>
</dbReference>
<keyword evidence="1" id="KW-0732">Signal</keyword>
<evidence type="ECO:0000313" key="4">
    <source>
        <dbReference type="Proteomes" id="UP000494106"/>
    </source>
</evidence>
<evidence type="ECO:0000313" key="2">
    <source>
        <dbReference type="EMBL" id="CAB3248815.1"/>
    </source>
</evidence>
<comment type="caution">
    <text evidence="3">The sequence shown here is derived from an EMBL/GenBank/DDBJ whole genome shotgun (WGS) entry which is preliminary data.</text>
</comment>
<dbReference type="OrthoDB" id="6601560at2759"/>